<dbReference type="EMBL" id="JOJR01000112">
    <property type="protein sequence ID" value="RCN45059.1"/>
    <property type="molecule type" value="Genomic_DNA"/>
</dbReference>
<proteinExistence type="predicted"/>
<dbReference type="Proteomes" id="UP000252519">
    <property type="component" value="Unassembled WGS sequence"/>
</dbReference>
<comment type="caution">
    <text evidence="1">The sequence shown here is derived from an EMBL/GenBank/DDBJ whole genome shotgun (WGS) entry which is preliminary data.</text>
</comment>
<evidence type="ECO:0000313" key="1">
    <source>
        <dbReference type="EMBL" id="RCN45059.1"/>
    </source>
</evidence>
<organism evidence="1 2">
    <name type="scientific">Ancylostoma caninum</name>
    <name type="common">Dog hookworm</name>
    <dbReference type="NCBI Taxonomy" id="29170"/>
    <lineage>
        <taxon>Eukaryota</taxon>
        <taxon>Metazoa</taxon>
        <taxon>Ecdysozoa</taxon>
        <taxon>Nematoda</taxon>
        <taxon>Chromadorea</taxon>
        <taxon>Rhabditida</taxon>
        <taxon>Rhabditina</taxon>
        <taxon>Rhabditomorpha</taxon>
        <taxon>Strongyloidea</taxon>
        <taxon>Ancylostomatidae</taxon>
        <taxon>Ancylostomatinae</taxon>
        <taxon>Ancylostoma</taxon>
    </lineage>
</organism>
<name>A0A368GP48_ANCCA</name>
<dbReference type="AlphaFoldDB" id="A0A368GP48"/>
<evidence type="ECO:0000313" key="2">
    <source>
        <dbReference type="Proteomes" id="UP000252519"/>
    </source>
</evidence>
<reference evidence="1 2" key="1">
    <citation type="submission" date="2014-10" db="EMBL/GenBank/DDBJ databases">
        <title>Draft genome of the hookworm Ancylostoma caninum.</title>
        <authorList>
            <person name="Mitreva M."/>
        </authorList>
    </citation>
    <scope>NUCLEOTIDE SEQUENCE [LARGE SCALE GENOMIC DNA]</scope>
    <source>
        <strain evidence="1 2">Baltimore</strain>
    </source>
</reference>
<accession>A0A368GP48</accession>
<sequence>MCAQSDPVLRDYSSYIEDGRLGRLSIPKETAIMRLISPRAFPGDALHICSEGLTQDLRCNFFLLF</sequence>
<protein>
    <submittedName>
        <fullName evidence="1">Uncharacterized protein</fullName>
    </submittedName>
</protein>
<gene>
    <name evidence="1" type="ORF">ANCCAN_08924</name>
</gene>
<keyword evidence="2" id="KW-1185">Reference proteome</keyword>